<dbReference type="PROSITE" id="PS00519">
    <property type="entry name" value="HTH_ASNC_1"/>
    <property type="match status" value="1"/>
</dbReference>
<evidence type="ECO:0000256" key="3">
    <source>
        <dbReference type="ARBA" id="ARBA00023163"/>
    </source>
</evidence>
<dbReference type="PATRIC" id="fig|665952.3.peg.1582"/>
<dbReference type="PRINTS" id="PR00033">
    <property type="entry name" value="HTHASNC"/>
</dbReference>
<dbReference type="Pfam" id="PF13412">
    <property type="entry name" value="HTH_24"/>
    <property type="match status" value="1"/>
</dbReference>
<dbReference type="CDD" id="cd00090">
    <property type="entry name" value="HTH_ARSR"/>
    <property type="match status" value="1"/>
</dbReference>
<dbReference type="InterPro" id="IPR036388">
    <property type="entry name" value="WH-like_DNA-bd_sf"/>
</dbReference>
<evidence type="ECO:0000313" key="6">
    <source>
        <dbReference type="Proteomes" id="UP000011747"/>
    </source>
</evidence>
<dbReference type="GO" id="GO:0005829">
    <property type="term" value="C:cytosol"/>
    <property type="evidence" value="ECO:0007669"/>
    <property type="project" value="TreeGrafter"/>
</dbReference>
<dbReference type="Pfam" id="PF01037">
    <property type="entry name" value="AsnC_trans_reg"/>
    <property type="match status" value="1"/>
</dbReference>
<dbReference type="SMART" id="SM00344">
    <property type="entry name" value="HTH_ASNC"/>
    <property type="match status" value="1"/>
</dbReference>
<keyword evidence="2" id="KW-0238">DNA-binding</keyword>
<dbReference type="InterPro" id="IPR000485">
    <property type="entry name" value="AsnC-type_HTH_dom"/>
</dbReference>
<comment type="caution">
    <text evidence="5">The sequence shown here is derived from an EMBL/GenBank/DDBJ whole genome shotgun (WGS) entry which is preliminary data.</text>
</comment>
<evidence type="ECO:0000313" key="5">
    <source>
        <dbReference type="EMBL" id="EHL78233.1"/>
    </source>
</evidence>
<dbReference type="Gene3D" id="3.30.70.920">
    <property type="match status" value="1"/>
</dbReference>
<dbReference type="SUPFAM" id="SSF54909">
    <property type="entry name" value="Dimeric alpha+beta barrel"/>
    <property type="match status" value="1"/>
</dbReference>
<dbReference type="GO" id="GO:0043200">
    <property type="term" value="P:response to amino acid"/>
    <property type="evidence" value="ECO:0007669"/>
    <property type="project" value="TreeGrafter"/>
</dbReference>
<protein>
    <recommendedName>
        <fullName evidence="4">HTH asnC-type domain-containing protein</fullName>
    </recommendedName>
</protein>
<proteinExistence type="predicted"/>
<dbReference type="PANTHER" id="PTHR30154">
    <property type="entry name" value="LEUCINE-RESPONSIVE REGULATORY PROTEIN"/>
    <property type="match status" value="1"/>
</dbReference>
<dbReference type="InterPro" id="IPR019887">
    <property type="entry name" value="Tscrpt_reg_AsnC/Lrp_C"/>
</dbReference>
<dbReference type="Gene3D" id="1.10.10.10">
    <property type="entry name" value="Winged helix-like DNA-binding domain superfamily/Winged helix DNA-binding domain"/>
    <property type="match status" value="1"/>
</dbReference>
<dbReference type="SUPFAM" id="SSF46785">
    <property type="entry name" value="Winged helix' DNA-binding domain"/>
    <property type="match status" value="1"/>
</dbReference>
<dbReference type="PANTHER" id="PTHR30154:SF53">
    <property type="entry name" value="HTH-TYPE TRANSCRIPTIONAL REGULATOR LRPC"/>
    <property type="match status" value="1"/>
</dbReference>
<feature type="domain" description="HTH asnC-type" evidence="4">
    <location>
        <begin position="3"/>
        <end position="64"/>
    </location>
</feature>
<dbReference type="AlphaFoldDB" id="G9QKN7"/>
<dbReference type="RefSeq" id="WP_003353901.1">
    <property type="nucleotide sequence ID" value="NZ_JH414751.1"/>
</dbReference>
<dbReference type="HOGENOM" id="CLU_091233_3_2_9"/>
<keyword evidence="1" id="KW-0805">Transcription regulation</keyword>
<keyword evidence="6" id="KW-1185">Reference proteome</keyword>
<reference evidence="5 6" key="1">
    <citation type="submission" date="2011-09" db="EMBL/GenBank/DDBJ databases">
        <title>The Genome Sequence of Bacillus smithii 7_3_47FAA.</title>
        <authorList>
            <consortium name="The Broad Institute Genome Sequencing Platform"/>
            <person name="Earl A."/>
            <person name="Ward D."/>
            <person name="Feldgarden M."/>
            <person name="Gevers D."/>
            <person name="Daigneault M."/>
            <person name="Strauss J."/>
            <person name="Allen-Vercoe E."/>
            <person name="Young S.K."/>
            <person name="Zeng Q."/>
            <person name="Gargeya S."/>
            <person name="Fitzgerald M."/>
            <person name="Haas B."/>
            <person name="Abouelleil A."/>
            <person name="Alvarado L."/>
            <person name="Arachchi H.M."/>
            <person name="Berlin A."/>
            <person name="Brown A."/>
            <person name="Chapman S.B."/>
            <person name="Chen Z."/>
            <person name="Dunbar C."/>
            <person name="Freedman E."/>
            <person name="Gearin G."/>
            <person name="Goldberg J."/>
            <person name="Griggs A."/>
            <person name="Gujja S."/>
            <person name="Heiman D."/>
            <person name="Howarth C."/>
            <person name="Larson L."/>
            <person name="Lui A."/>
            <person name="MacDonald P.J.P."/>
            <person name="Montmayeur A."/>
            <person name="Murphy C."/>
            <person name="Neiman D."/>
            <person name="Pearson M."/>
            <person name="Priest M."/>
            <person name="Roberts A."/>
            <person name="Saif S."/>
            <person name="Shea T."/>
            <person name="Shenoy N."/>
            <person name="Sisk P."/>
            <person name="Stolte C."/>
            <person name="Sykes S."/>
            <person name="Wortman J."/>
            <person name="Nusbaum C."/>
            <person name="Birren B."/>
        </authorList>
    </citation>
    <scope>NUCLEOTIDE SEQUENCE [LARGE SCALE GENOMIC DNA]</scope>
    <source>
        <strain evidence="5 6">7_3_47FAA</strain>
    </source>
</reference>
<dbReference type="InterPro" id="IPR011991">
    <property type="entry name" value="ArsR-like_HTH"/>
</dbReference>
<dbReference type="FunFam" id="1.10.10.10:FF:000186">
    <property type="entry name" value="AsnC family transcriptional regulator"/>
    <property type="match status" value="1"/>
</dbReference>
<dbReference type="InterPro" id="IPR011008">
    <property type="entry name" value="Dimeric_a/b-barrel"/>
</dbReference>
<organism evidence="5 6">
    <name type="scientific">Bacillus smithii 7_3_47FAA</name>
    <dbReference type="NCBI Taxonomy" id="665952"/>
    <lineage>
        <taxon>Bacteria</taxon>
        <taxon>Bacillati</taxon>
        <taxon>Bacillota</taxon>
        <taxon>Bacilli</taxon>
        <taxon>Bacillales</taxon>
        <taxon>Bacillaceae</taxon>
        <taxon>Bacillus</taxon>
    </lineage>
</organism>
<dbReference type="InterPro" id="IPR019888">
    <property type="entry name" value="Tscrpt_reg_AsnC-like"/>
</dbReference>
<name>G9QKN7_9BACI</name>
<accession>G9QKN7</accession>
<evidence type="ECO:0000256" key="2">
    <source>
        <dbReference type="ARBA" id="ARBA00023125"/>
    </source>
</evidence>
<dbReference type="EMBL" id="ACWF01000085">
    <property type="protein sequence ID" value="EHL78233.1"/>
    <property type="molecule type" value="Genomic_DNA"/>
</dbReference>
<dbReference type="PROSITE" id="PS50956">
    <property type="entry name" value="HTH_ASNC_2"/>
    <property type="match status" value="1"/>
</dbReference>
<evidence type="ECO:0000259" key="4">
    <source>
        <dbReference type="PROSITE" id="PS50956"/>
    </source>
</evidence>
<evidence type="ECO:0000256" key="1">
    <source>
        <dbReference type="ARBA" id="ARBA00023015"/>
    </source>
</evidence>
<keyword evidence="3" id="KW-0804">Transcription</keyword>
<gene>
    <name evidence="5" type="ORF">HMPREF1015_01726</name>
</gene>
<dbReference type="Proteomes" id="UP000011747">
    <property type="component" value="Unassembled WGS sequence"/>
</dbReference>
<dbReference type="InterPro" id="IPR019885">
    <property type="entry name" value="Tscrpt_reg_HTH_AsnC-type_CS"/>
</dbReference>
<dbReference type="InterPro" id="IPR036390">
    <property type="entry name" value="WH_DNA-bd_sf"/>
</dbReference>
<dbReference type="GO" id="GO:0043565">
    <property type="term" value="F:sequence-specific DNA binding"/>
    <property type="evidence" value="ECO:0007669"/>
    <property type="project" value="InterPro"/>
</dbReference>
<sequence>MKIDEIDIRILQELKKNARLSMRELGKKINLSPPSVAERVRRLEDQGVIEGYTVSINRKKLGFAIDCLMEVSIKNGEYQRFQQYIESHSRMVFCYRITGESCYMVKLSVVSLKEIEDFINEVCTFAKTVSHIVISEVKPQPNAEWQLPILQNEK</sequence>